<dbReference type="InterPro" id="IPR002646">
    <property type="entry name" value="PolA_pol_head_dom"/>
</dbReference>
<proteinExistence type="inferred from homology"/>
<evidence type="ECO:0000313" key="5">
    <source>
        <dbReference type="Proteomes" id="UP000005953"/>
    </source>
</evidence>
<dbReference type="GO" id="GO:0003723">
    <property type="term" value="F:RNA binding"/>
    <property type="evidence" value="ECO:0007669"/>
    <property type="project" value="UniProtKB-KW"/>
</dbReference>
<comment type="similarity">
    <text evidence="2">Belongs to the tRNA nucleotidyltransferase/poly(A) polymerase family.</text>
</comment>
<keyword evidence="2" id="KW-0694">RNA-binding</keyword>
<evidence type="ECO:0000256" key="1">
    <source>
        <dbReference type="ARBA" id="ARBA00022679"/>
    </source>
</evidence>
<name>A4BJA3_9GAMM</name>
<dbReference type="HOGENOM" id="CLU_2059482_0_0_6"/>
<evidence type="ECO:0000259" key="3">
    <source>
        <dbReference type="Pfam" id="PF01743"/>
    </source>
</evidence>
<dbReference type="SUPFAM" id="SSF81301">
    <property type="entry name" value="Nucleotidyltransferase"/>
    <property type="match status" value="1"/>
</dbReference>
<dbReference type="EMBL" id="AAOE01000032">
    <property type="protein sequence ID" value="EAR07761.1"/>
    <property type="molecule type" value="Genomic_DNA"/>
</dbReference>
<accession>A4BJA3</accession>
<comment type="caution">
    <text evidence="4">The sequence shown here is derived from an EMBL/GenBank/DDBJ whole genome shotgun (WGS) entry which is preliminary data.</text>
</comment>
<evidence type="ECO:0000313" key="4">
    <source>
        <dbReference type="EMBL" id="EAR07761.1"/>
    </source>
</evidence>
<dbReference type="InterPro" id="IPR043519">
    <property type="entry name" value="NT_sf"/>
</dbReference>
<gene>
    <name evidence="4" type="ORF">MED297_03140</name>
</gene>
<keyword evidence="5" id="KW-1185">Reference proteome</keyword>
<organism evidence="4 5">
    <name type="scientific">Reinekea blandensis MED297</name>
    <dbReference type="NCBI Taxonomy" id="314283"/>
    <lineage>
        <taxon>Bacteria</taxon>
        <taxon>Pseudomonadati</taxon>
        <taxon>Pseudomonadota</taxon>
        <taxon>Gammaproteobacteria</taxon>
        <taxon>Oceanospirillales</taxon>
        <taxon>Saccharospirillaceae</taxon>
        <taxon>Reinekea</taxon>
    </lineage>
</organism>
<dbReference type="AlphaFoldDB" id="A4BJA3"/>
<evidence type="ECO:0000256" key="2">
    <source>
        <dbReference type="RuleBase" id="RU003953"/>
    </source>
</evidence>
<dbReference type="InterPro" id="IPR052191">
    <property type="entry name" value="tRNA_ntf/polyA_polymerase_I"/>
</dbReference>
<dbReference type="GO" id="GO:0006396">
    <property type="term" value="P:RNA processing"/>
    <property type="evidence" value="ECO:0007669"/>
    <property type="project" value="InterPro"/>
</dbReference>
<reference evidence="4 5" key="1">
    <citation type="submission" date="2006-02" db="EMBL/GenBank/DDBJ databases">
        <authorList>
            <person name="Pinhassi J."/>
            <person name="Pedros-Alio C."/>
            <person name="Ferriera S."/>
            <person name="Johnson J."/>
            <person name="Kravitz S."/>
            <person name="Halpern A."/>
            <person name="Remington K."/>
            <person name="Beeson K."/>
            <person name="Tran B."/>
            <person name="Rogers Y.-H."/>
            <person name="Friedman R."/>
            <person name="Venter J.C."/>
        </authorList>
    </citation>
    <scope>NUCLEOTIDE SEQUENCE [LARGE SCALE GENOMIC DNA]</scope>
    <source>
        <strain evidence="4 5">MED297</strain>
    </source>
</reference>
<dbReference type="Pfam" id="PF01743">
    <property type="entry name" value="PolyA_pol"/>
    <property type="match status" value="1"/>
</dbReference>
<dbReference type="Gene3D" id="3.30.460.10">
    <property type="entry name" value="Beta Polymerase, domain 2"/>
    <property type="match status" value="1"/>
</dbReference>
<dbReference type="GO" id="GO:0016779">
    <property type="term" value="F:nucleotidyltransferase activity"/>
    <property type="evidence" value="ECO:0007669"/>
    <property type="project" value="InterPro"/>
</dbReference>
<dbReference type="Proteomes" id="UP000005953">
    <property type="component" value="Unassembled WGS sequence"/>
</dbReference>
<feature type="domain" description="Poly A polymerase head" evidence="3">
    <location>
        <begin position="53"/>
        <end position="109"/>
    </location>
</feature>
<sequence>MVVQWIKRWLSTPEESDSHLVTVERDQHKVSRKGISHNALKVLYRLQNSGHEAYLVGGCVRDLQLGLSPKDFDVATDATPEQVRKLFSNSRIIGRRFRIVHVTFGRRNYRGHDLPQFRG</sequence>
<dbReference type="RefSeq" id="WP_008047322.1">
    <property type="nucleotide sequence ID" value="NZ_CH724154.1"/>
</dbReference>
<protein>
    <submittedName>
        <fullName evidence="4">Poly(A) polymerase</fullName>
    </submittedName>
</protein>
<dbReference type="PANTHER" id="PTHR43051:SF1">
    <property type="entry name" value="POLYNUCLEOTIDE ADENYLYLTRANSFERASE FAMILY PROTEIN"/>
    <property type="match status" value="1"/>
</dbReference>
<keyword evidence="1 2" id="KW-0808">Transferase</keyword>
<dbReference type="STRING" id="314283.MED297_03140"/>
<dbReference type="PANTHER" id="PTHR43051">
    <property type="entry name" value="POLYNUCLEOTIDE ADENYLYLTRANSFERASE FAMILY PROTEIN"/>
    <property type="match status" value="1"/>
</dbReference>